<dbReference type="CDD" id="cd07698">
    <property type="entry name" value="IgC1_MHC_I_alpha3"/>
    <property type="match status" value="1"/>
</dbReference>
<evidence type="ECO:0000256" key="3">
    <source>
        <dbReference type="RuleBase" id="RU004439"/>
    </source>
</evidence>
<dbReference type="InterPro" id="IPR003597">
    <property type="entry name" value="Ig_C1-set"/>
</dbReference>
<evidence type="ECO:0000256" key="4">
    <source>
        <dbReference type="SAM" id="Phobius"/>
    </source>
</evidence>
<feature type="transmembrane region" description="Helical" evidence="4">
    <location>
        <begin position="298"/>
        <end position="322"/>
    </location>
</feature>
<dbReference type="FunFam" id="3.30.500.10:FF:000001">
    <property type="entry name" value="H-2 class I histocompatibility antigen, alpha chain"/>
    <property type="match status" value="1"/>
</dbReference>
<reference evidence="7" key="1">
    <citation type="submission" date="2017-12" db="EMBL/GenBank/DDBJ databases">
        <title>Characterisation of grass carp (Ctenopharyngodon idellus) MHC class I Ctid-UAA alleles.</title>
        <authorList>
            <person name="Li Z."/>
            <person name="Zhang N."/>
            <person name="Xia C."/>
        </authorList>
    </citation>
    <scope>NUCLEOTIDE SEQUENCE</scope>
</reference>
<evidence type="ECO:0000259" key="6">
    <source>
        <dbReference type="PROSITE" id="PS50835"/>
    </source>
</evidence>
<dbReference type="InterPro" id="IPR050208">
    <property type="entry name" value="MHC_class-I_related"/>
</dbReference>
<organism evidence="7">
    <name type="scientific">Ctenopharyngodon idella</name>
    <name type="common">Grass carp</name>
    <name type="synonym">Leuciscus idella</name>
    <dbReference type="NCBI Taxonomy" id="7959"/>
    <lineage>
        <taxon>Eukaryota</taxon>
        <taxon>Metazoa</taxon>
        <taxon>Chordata</taxon>
        <taxon>Craniata</taxon>
        <taxon>Vertebrata</taxon>
        <taxon>Euteleostomi</taxon>
        <taxon>Actinopterygii</taxon>
        <taxon>Neopterygii</taxon>
        <taxon>Teleostei</taxon>
        <taxon>Ostariophysi</taxon>
        <taxon>Cypriniformes</taxon>
        <taxon>Xenocyprididae</taxon>
        <taxon>Xenocypridinae</taxon>
        <taxon>Ctenopharyngodon</taxon>
    </lineage>
</organism>
<dbReference type="GO" id="GO:0009897">
    <property type="term" value="C:external side of plasma membrane"/>
    <property type="evidence" value="ECO:0007669"/>
    <property type="project" value="TreeGrafter"/>
</dbReference>
<feature type="chain" id="PRO_5017375006" evidence="5">
    <location>
        <begin position="17"/>
        <end position="344"/>
    </location>
</feature>
<dbReference type="PROSITE" id="PS50835">
    <property type="entry name" value="IG_LIKE"/>
    <property type="match status" value="1"/>
</dbReference>
<proteinExistence type="evidence at transcript level"/>
<dbReference type="Pfam" id="PF07654">
    <property type="entry name" value="C1-set"/>
    <property type="match status" value="1"/>
</dbReference>
<dbReference type="PANTHER" id="PTHR16675:SF237">
    <property type="entry name" value="MHC CLASS I ANTIGEN TRANSCRIPT VARIANT 1-RELATED"/>
    <property type="match status" value="1"/>
</dbReference>
<protein>
    <submittedName>
        <fullName evidence="7">MHC class I antigen</fullName>
    </submittedName>
</protein>
<keyword evidence="4" id="KW-1133">Transmembrane helix</keyword>
<dbReference type="InterPro" id="IPR007110">
    <property type="entry name" value="Ig-like_dom"/>
</dbReference>
<dbReference type="PROSITE" id="PS00290">
    <property type="entry name" value="IG_MHC"/>
    <property type="match status" value="1"/>
</dbReference>
<dbReference type="GO" id="GO:0006955">
    <property type="term" value="P:immune response"/>
    <property type="evidence" value="ECO:0007669"/>
    <property type="project" value="TreeGrafter"/>
</dbReference>
<keyword evidence="1" id="KW-0325">Glycoprotein</keyword>
<dbReference type="EMBL" id="MG669560">
    <property type="protein sequence ID" value="AXY65403.1"/>
    <property type="molecule type" value="mRNA"/>
</dbReference>
<dbReference type="SUPFAM" id="SSF54452">
    <property type="entry name" value="MHC antigen-recognition domain"/>
    <property type="match status" value="1"/>
</dbReference>
<gene>
    <name evidence="7" type="primary">Ctid-UAA</name>
</gene>
<keyword evidence="4" id="KW-0472">Membrane</keyword>
<dbReference type="Gene3D" id="2.60.40.10">
    <property type="entry name" value="Immunoglobulins"/>
    <property type="match status" value="1"/>
</dbReference>
<dbReference type="Pfam" id="PF00129">
    <property type="entry name" value="MHC_I"/>
    <property type="match status" value="1"/>
</dbReference>
<dbReference type="InterPro" id="IPR013783">
    <property type="entry name" value="Ig-like_fold"/>
</dbReference>
<dbReference type="SUPFAM" id="SSF48726">
    <property type="entry name" value="Immunoglobulin"/>
    <property type="match status" value="1"/>
</dbReference>
<evidence type="ECO:0000256" key="5">
    <source>
        <dbReference type="SAM" id="SignalP"/>
    </source>
</evidence>
<dbReference type="InterPro" id="IPR001039">
    <property type="entry name" value="MHC_I_a_a1/a2"/>
</dbReference>
<comment type="similarity">
    <text evidence="3">Belongs to the MHC class I family.</text>
</comment>
<keyword evidence="4" id="KW-0812">Transmembrane</keyword>
<evidence type="ECO:0000256" key="2">
    <source>
        <dbReference type="ARBA" id="ARBA00023319"/>
    </source>
</evidence>
<dbReference type="PRINTS" id="PR01638">
    <property type="entry name" value="MHCCLASSI"/>
</dbReference>
<dbReference type="GO" id="GO:0005615">
    <property type="term" value="C:extracellular space"/>
    <property type="evidence" value="ECO:0007669"/>
    <property type="project" value="TreeGrafter"/>
</dbReference>
<evidence type="ECO:0000256" key="1">
    <source>
        <dbReference type="ARBA" id="ARBA00023180"/>
    </source>
</evidence>
<evidence type="ECO:0000313" key="7">
    <source>
        <dbReference type="EMBL" id="AXY65403.1"/>
    </source>
</evidence>
<dbReference type="Gene3D" id="3.30.500.10">
    <property type="entry name" value="MHC class I-like antigen recognition-like"/>
    <property type="match status" value="1"/>
</dbReference>
<name>A0A385I5T7_CTEID</name>
<dbReference type="AlphaFoldDB" id="A0A385I5T7"/>
<dbReference type="InterPro" id="IPR011162">
    <property type="entry name" value="MHC_I/II-like_Ag-recog"/>
</dbReference>
<keyword evidence="5" id="KW-0732">Signal</keyword>
<dbReference type="PANTHER" id="PTHR16675">
    <property type="entry name" value="MHC CLASS I-RELATED"/>
    <property type="match status" value="1"/>
</dbReference>
<feature type="domain" description="Ig-like" evidence="6">
    <location>
        <begin position="199"/>
        <end position="289"/>
    </location>
</feature>
<dbReference type="InterPro" id="IPR003006">
    <property type="entry name" value="Ig/MHC_CS"/>
</dbReference>
<dbReference type="InterPro" id="IPR036179">
    <property type="entry name" value="Ig-like_dom_sf"/>
</dbReference>
<dbReference type="InterPro" id="IPR011161">
    <property type="entry name" value="MHC_I-like_Ag-recog"/>
</dbReference>
<sequence length="344" mass="38604">MRSVVLLLLGAQLAYAGTHSLRYFYTAVSRDIDFPEFTAVGLVDDGQFMYFDSNIMKAVPKTEWIRQNVGADYWDIQTQNLIGAHQVFKNNIQIAKERFNQSKGVHTFQRMYGCEWDDETTAINGIYRDGYDGEDFVTMDYKELRYISSVPQGVPTAQKWTNEEGNLEGWKNYLGTICVEWLQKYLQYGKSSLQKIVSPQVSLLQKNPSSPVTCHATGFYPSGVTISWMKNGREHHEDVDLGELLPNEDGTFQRTSTLSVTPEDWKKNQFSCVVEHQGKTVTETEDEIRTNNGDSVPIGIIVGALVAVVLLIVIGAAGYMLYKKKQGFKPVSGSDDGSNSSART</sequence>
<dbReference type="FunFam" id="2.60.40.10:FF:002146">
    <property type="entry name" value="Major histocompatibility complex class I UKA"/>
    <property type="match status" value="1"/>
</dbReference>
<dbReference type="InterPro" id="IPR037055">
    <property type="entry name" value="MHC_I-like_Ag-recog_sf"/>
</dbReference>
<keyword evidence="2" id="KW-0393">Immunoglobulin domain</keyword>
<accession>A0A385I5T7</accession>
<feature type="signal peptide" evidence="5">
    <location>
        <begin position="1"/>
        <end position="16"/>
    </location>
</feature>
<dbReference type="SMART" id="SM00407">
    <property type="entry name" value="IGc1"/>
    <property type="match status" value="1"/>
</dbReference>